<dbReference type="InterPro" id="IPR011335">
    <property type="entry name" value="Restrct_endonuc-II-like"/>
</dbReference>
<feature type="domain" description="Putative restriction endonuclease" evidence="1">
    <location>
        <begin position="18"/>
        <end position="175"/>
    </location>
</feature>
<evidence type="ECO:0000259" key="1">
    <source>
        <dbReference type="Pfam" id="PF05685"/>
    </source>
</evidence>
<dbReference type="AlphaFoldDB" id="A0A1Y1QX35"/>
<dbReference type="InterPro" id="IPR012296">
    <property type="entry name" value="Nuclease_put_TT1808"/>
</dbReference>
<gene>
    <name evidence="2" type="ORF">BWK73_07425</name>
</gene>
<organism evidence="2 3">
    <name type="scientific">Thiothrix lacustris</name>
    <dbReference type="NCBI Taxonomy" id="525917"/>
    <lineage>
        <taxon>Bacteria</taxon>
        <taxon>Pseudomonadati</taxon>
        <taxon>Pseudomonadota</taxon>
        <taxon>Gammaproteobacteria</taxon>
        <taxon>Thiotrichales</taxon>
        <taxon>Thiotrichaceae</taxon>
        <taxon>Thiothrix</taxon>
    </lineage>
</organism>
<sequence>MLAAKMTFENQAYITEAEYLEAEKLAEERHEYVDGQVYAMAGASRRHSRIAVNFARKLALVDRQGNPCDIYLSDVKVRAQRAKSYYYPDVLVGCQQDEADEYYLEKPCLIVEVTSKSTEWKDYTEKALAYQKLASLQVYLIVAQDQPLVTLYYRDAETGWEVARFDEMEQVLTLPCPDCTLTLADIYEGVDFTQPAELEA</sequence>
<dbReference type="SUPFAM" id="SSF52980">
    <property type="entry name" value="Restriction endonuclease-like"/>
    <property type="match status" value="1"/>
</dbReference>
<dbReference type="Gene3D" id="3.90.1570.10">
    <property type="entry name" value="tt1808, chain A"/>
    <property type="match status" value="1"/>
</dbReference>
<evidence type="ECO:0000313" key="3">
    <source>
        <dbReference type="Proteomes" id="UP000192491"/>
    </source>
</evidence>
<name>A0A1Y1QX35_9GAMM</name>
<protein>
    <recommendedName>
        <fullName evidence="1">Putative restriction endonuclease domain-containing protein</fullName>
    </recommendedName>
</protein>
<dbReference type="CDD" id="cd06260">
    <property type="entry name" value="DUF820-like"/>
    <property type="match status" value="1"/>
</dbReference>
<dbReference type="PANTHER" id="PTHR36558:SF1">
    <property type="entry name" value="RESTRICTION ENDONUCLEASE DOMAIN-CONTAINING PROTEIN-RELATED"/>
    <property type="match status" value="1"/>
</dbReference>
<comment type="caution">
    <text evidence="2">The sequence shown here is derived from an EMBL/GenBank/DDBJ whole genome shotgun (WGS) entry which is preliminary data.</text>
</comment>
<dbReference type="PANTHER" id="PTHR36558">
    <property type="entry name" value="GLR1098 PROTEIN"/>
    <property type="match status" value="1"/>
</dbReference>
<dbReference type="Proteomes" id="UP000192491">
    <property type="component" value="Unassembled WGS sequence"/>
</dbReference>
<reference evidence="2 3" key="1">
    <citation type="submission" date="2017-01" db="EMBL/GenBank/DDBJ databases">
        <title>Novel large sulfur bacteria in the metagenomes of groundwater-fed chemosynthetic microbial mats in the Lake Huron basin.</title>
        <authorList>
            <person name="Sharrar A.M."/>
            <person name="Flood B.E."/>
            <person name="Bailey J.V."/>
            <person name="Jones D.S."/>
            <person name="Biddanda B."/>
            <person name="Ruberg S.A."/>
            <person name="Marcus D.N."/>
            <person name="Dick G.J."/>
        </authorList>
    </citation>
    <scope>NUCLEOTIDE SEQUENCE [LARGE SCALE GENOMIC DNA]</scope>
    <source>
        <strain evidence="2">A8</strain>
    </source>
</reference>
<accession>A0A1Y1QX35</accession>
<dbReference type="InterPro" id="IPR008538">
    <property type="entry name" value="Uma2"/>
</dbReference>
<evidence type="ECO:0000313" key="2">
    <source>
        <dbReference type="EMBL" id="OQX15251.1"/>
    </source>
</evidence>
<dbReference type="Pfam" id="PF05685">
    <property type="entry name" value="Uma2"/>
    <property type="match status" value="1"/>
</dbReference>
<proteinExistence type="predicted"/>
<dbReference type="EMBL" id="MTEJ01000017">
    <property type="protein sequence ID" value="OQX15251.1"/>
    <property type="molecule type" value="Genomic_DNA"/>
</dbReference>